<accession>A0ABP7UAU0</accession>
<dbReference type="InterPro" id="IPR002656">
    <property type="entry name" value="Acyl_transf_3_dom"/>
</dbReference>
<evidence type="ECO:0000313" key="4">
    <source>
        <dbReference type="Proteomes" id="UP001424459"/>
    </source>
</evidence>
<feature type="transmembrane region" description="Helical" evidence="1">
    <location>
        <begin position="209"/>
        <end position="225"/>
    </location>
</feature>
<proteinExistence type="predicted"/>
<keyword evidence="4" id="KW-1185">Reference proteome</keyword>
<evidence type="ECO:0000313" key="3">
    <source>
        <dbReference type="EMBL" id="GAA4039053.1"/>
    </source>
</evidence>
<keyword evidence="1" id="KW-1133">Transmembrane helix</keyword>
<gene>
    <name evidence="3" type="ORF">GCM10022281_19910</name>
</gene>
<keyword evidence="3" id="KW-0012">Acyltransferase</keyword>
<dbReference type="PANTHER" id="PTHR23028:SF53">
    <property type="entry name" value="ACYL_TRANSF_3 DOMAIN-CONTAINING PROTEIN"/>
    <property type="match status" value="1"/>
</dbReference>
<dbReference type="GO" id="GO:0016746">
    <property type="term" value="F:acyltransferase activity"/>
    <property type="evidence" value="ECO:0007669"/>
    <property type="project" value="UniProtKB-KW"/>
</dbReference>
<keyword evidence="1" id="KW-0472">Membrane</keyword>
<feature type="domain" description="Acyltransferase 3" evidence="2">
    <location>
        <begin position="7"/>
        <end position="290"/>
    </location>
</feature>
<reference evidence="4" key="1">
    <citation type="journal article" date="2019" name="Int. J. Syst. Evol. Microbiol.">
        <title>The Global Catalogue of Microorganisms (GCM) 10K type strain sequencing project: providing services to taxonomists for standard genome sequencing and annotation.</title>
        <authorList>
            <consortium name="The Broad Institute Genomics Platform"/>
            <consortium name="The Broad Institute Genome Sequencing Center for Infectious Disease"/>
            <person name="Wu L."/>
            <person name="Ma J."/>
        </authorList>
    </citation>
    <scope>NUCLEOTIDE SEQUENCE [LARGE SCALE GENOMIC DNA]</scope>
    <source>
        <strain evidence="4">JCM 17564</strain>
    </source>
</reference>
<dbReference type="Pfam" id="PF01757">
    <property type="entry name" value="Acyl_transf_3"/>
    <property type="match status" value="1"/>
</dbReference>
<feature type="transmembrane region" description="Helical" evidence="1">
    <location>
        <begin position="136"/>
        <end position="155"/>
    </location>
</feature>
<evidence type="ECO:0000256" key="1">
    <source>
        <dbReference type="SAM" id="Phobius"/>
    </source>
</evidence>
<feature type="transmembrane region" description="Helical" evidence="1">
    <location>
        <begin position="28"/>
        <end position="47"/>
    </location>
</feature>
<keyword evidence="3" id="KW-0808">Transferase</keyword>
<dbReference type="InterPro" id="IPR050879">
    <property type="entry name" value="Acyltransferase_3"/>
</dbReference>
<name>A0ABP7UAU0_9SPHN</name>
<feature type="transmembrane region" description="Helical" evidence="1">
    <location>
        <begin position="175"/>
        <end position="197"/>
    </location>
</feature>
<feature type="transmembrane region" description="Helical" evidence="1">
    <location>
        <begin position="106"/>
        <end position="129"/>
    </location>
</feature>
<keyword evidence="1" id="KW-0812">Transmembrane</keyword>
<evidence type="ECO:0000259" key="2">
    <source>
        <dbReference type="Pfam" id="PF01757"/>
    </source>
</evidence>
<feature type="transmembrane region" description="Helical" evidence="1">
    <location>
        <begin position="286"/>
        <end position="304"/>
    </location>
</feature>
<feature type="transmembrane region" description="Helical" evidence="1">
    <location>
        <begin position="67"/>
        <end position="86"/>
    </location>
</feature>
<dbReference type="EMBL" id="BAABBR010000001">
    <property type="protein sequence ID" value="GAA4039053.1"/>
    <property type="molecule type" value="Genomic_DNA"/>
</dbReference>
<sequence>MIYPLTSLRFFAAMMVLIHHYFGFEAGYAGVGFFFVLSGFVLGLNYAGRVETPVQRRDFWFRRFARIYPTHLLTFLATLPVGWPILDTLPSIVLLQSWIPFQGFYYTVNAPAWSISTEAAFYALFPLLLGIRGRTLLFWLAALCLLALAWALTFPSLGFDAVVRVWKFDMVPTRWLFYILPLTRVIEFAIGIWLATVVVKKPFRTGHECAAIGLAAASIVALPFLPASFQFALFFVPASAALVLVFSRSTGLLSRLLEQRALVLLGDASFMLYMIHWPIALYLGKSLATVALAVVLSVALHLAFERPVNRWLLQRWKAWSARREVPGAPIDRAALPS</sequence>
<protein>
    <submittedName>
        <fullName evidence="3">Acyltransferase</fullName>
    </submittedName>
</protein>
<dbReference type="Proteomes" id="UP001424459">
    <property type="component" value="Unassembled WGS sequence"/>
</dbReference>
<dbReference type="RefSeq" id="WP_344696926.1">
    <property type="nucleotide sequence ID" value="NZ_BAABBR010000001.1"/>
</dbReference>
<organism evidence="3 4">
    <name type="scientific">Sphingomonas rosea</name>
    <dbReference type="NCBI Taxonomy" id="335605"/>
    <lineage>
        <taxon>Bacteria</taxon>
        <taxon>Pseudomonadati</taxon>
        <taxon>Pseudomonadota</taxon>
        <taxon>Alphaproteobacteria</taxon>
        <taxon>Sphingomonadales</taxon>
        <taxon>Sphingomonadaceae</taxon>
        <taxon>Sphingomonas</taxon>
    </lineage>
</organism>
<comment type="caution">
    <text evidence="3">The sequence shown here is derived from an EMBL/GenBank/DDBJ whole genome shotgun (WGS) entry which is preliminary data.</text>
</comment>
<dbReference type="PANTHER" id="PTHR23028">
    <property type="entry name" value="ACETYLTRANSFERASE"/>
    <property type="match status" value="1"/>
</dbReference>